<evidence type="ECO:0000256" key="1">
    <source>
        <dbReference type="SAM" id="MobiDB-lite"/>
    </source>
</evidence>
<dbReference type="InterPro" id="IPR029044">
    <property type="entry name" value="Nucleotide-diphossugar_trans"/>
</dbReference>
<dbReference type="RefSeq" id="WP_311786676.1">
    <property type="nucleotide sequence ID" value="NZ_JALDYY010000005.1"/>
</dbReference>
<keyword evidence="3" id="KW-1185">Reference proteome</keyword>
<dbReference type="Proteomes" id="UP001161580">
    <property type="component" value="Unassembled WGS sequence"/>
</dbReference>
<evidence type="ECO:0000313" key="3">
    <source>
        <dbReference type="Proteomes" id="UP001161580"/>
    </source>
</evidence>
<dbReference type="AlphaFoldDB" id="A0AAE3QAT8"/>
<proteinExistence type="predicted"/>
<evidence type="ECO:0000313" key="2">
    <source>
        <dbReference type="EMBL" id="MDI7922372.1"/>
    </source>
</evidence>
<reference evidence="2" key="1">
    <citation type="submission" date="2022-03" db="EMBL/GenBank/DDBJ databases">
        <title>Fererhizobium litorale gen. nov., sp. nov., isolated from sandy sediments of the Sea of Japan seashore.</title>
        <authorList>
            <person name="Romanenko L."/>
            <person name="Kurilenko V."/>
            <person name="Otstavnykh N."/>
            <person name="Svetashev V."/>
            <person name="Tekutyeva L."/>
            <person name="Isaeva M."/>
            <person name="Mikhailov V."/>
        </authorList>
    </citation>
    <scope>NUCLEOTIDE SEQUENCE</scope>
    <source>
        <strain evidence="2">KMM 9576</strain>
    </source>
</reference>
<feature type="region of interest" description="Disordered" evidence="1">
    <location>
        <begin position="331"/>
        <end position="354"/>
    </location>
</feature>
<dbReference type="EMBL" id="JALDYZ010000004">
    <property type="protein sequence ID" value="MDI7922372.1"/>
    <property type="molecule type" value="Genomic_DNA"/>
</dbReference>
<gene>
    <name evidence="2" type="ORF">MRS75_09775</name>
</gene>
<dbReference type="SUPFAM" id="SSF53448">
    <property type="entry name" value="Nucleotide-diphospho-sugar transferases"/>
    <property type="match status" value="1"/>
</dbReference>
<comment type="caution">
    <text evidence="2">The sequence shown here is derived from an EMBL/GenBank/DDBJ whole genome shotgun (WGS) entry which is preliminary data.</text>
</comment>
<organism evidence="2 3">
    <name type="scientific">Ferirhizobium litorale</name>
    <dbReference type="NCBI Taxonomy" id="2927786"/>
    <lineage>
        <taxon>Bacteria</taxon>
        <taxon>Pseudomonadati</taxon>
        <taxon>Pseudomonadota</taxon>
        <taxon>Alphaproteobacteria</taxon>
        <taxon>Hyphomicrobiales</taxon>
        <taxon>Rhizobiaceae</taxon>
        <taxon>Ferirhizobium</taxon>
    </lineage>
</organism>
<dbReference type="Pfam" id="PF05212">
    <property type="entry name" value="DUF707"/>
    <property type="match status" value="1"/>
</dbReference>
<dbReference type="InterPro" id="IPR007877">
    <property type="entry name" value="DUF707"/>
</dbReference>
<sequence>MLQKPLSPTKFEAQRCSESRRFLVLARVGDKSLHKSWLTDAPVSRTWDLQLNAYGKNESLFRDGDLPTVFDNGTKWDSIARHFRAHPDLFDRYDYIMLPDDDLLMKAADINRLFEIAVEHDLTMAQPALTLESYLSYPILLRMPGFRLRYSTFLEAMACCIKSSYLRSLLPLFERHSSWGTDLVWGLLMENPAFRAAIVDEVPMTHTRPLYTGPLYDTLAERRVDPRDEVRVFTASFENLPPGMQIYGGYLANGRRVGPFEVRIRNAIGLLNIAGRSKLRFNSYRMGFALLMRAFTRLRYRPEQLRAVAGSAMAELGLGAPSLSSVFGMAPSETTPSGRWHPSSEMDGGNSIAT</sequence>
<protein>
    <submittedName>
        <fullName evidence="2">DUF707 domain-containing protein</fullName>
    </submittedName>
</protein>
<name>A0AAE3QAT8_9HYPH</name>
<accession>A0AAE3QAT8</accession>